<feature type="transmembrane region" description="Helical" evidence="7">
    <location>
        <begin position="216"/>
        <end position="235"/>
    </location>
</feature>
<evidence type="ECO:0000256" key="7">
    <source>
        <dbReference type="HAMAP-Rule" id="MF_00902"/>
    </source>
</evidence>
<feature type="transmembrane region" description="Helical" evidence="7">
    <location>
        <begin position="156"/>
        <end position="179"/>
    </location>
</feature>
<keyword evidence="7" id="KW-1003">Cell membrane</keyword>
<feature type="transmembrane region" description="Helical" evidence="7">
    <location>
        <begin position="14"/>
        <end position="32"/>
    </location>
</feature>
<dbReference type="EMBL" id="CP071696">
    <property type="protein sequence ID" value="QTX06069.1"/>
    <property type="molecule type" value="Genomic_DNA"/>
</dbReference>
<proteinExistence type="inferred from homology"/>
<keyword evidence="5 7" id="KW-0811">Translocation</keyword>
<dbReference type="HAMAP" id="MF_00902">
    <property type="entry name" value="TatC"/>
    <property type="match status" value="1"/>
</dbReference>
<evidence type="ECO:0000256" key="6">
    <source>
        <dbReference type="ARBA" id="ARBA00023136"/>
    </source>
</evidence>
<comment type="function">
    <text evidence="7">Part of the twin-arginine translocation (Tat) system that transports large folded proteins containing a characteristic twin-arginine motif in their signal peptide across membranes. Together with TatB, TatC is part of a receptor directly interacting with Tat signal peptides.</text>
</comment>
<sequence>MSLGDHLRELRKRLFIAAAAILVGAGVGIWQADLILDAIRAPLERIAATHPDADVDFSLFYGTITGSFDLRMQVGLTVGVVITSPVWLYQVFAFLVPGLKRRERRFTLAFFISAVPLFIAGCAAGWFVLPNIVRLMLGFVPAQDIPLLDAKLYYDFVLKLVLAVGIAFVVPVFIVLLNFAGILSAAAIIKGWRVAVLTITLFTAIATPAADVMSMFLLAVPMVVLYFAAWFIAWLHDRRVAKRQRAEFGTAFAEG</sequence>
<accession>A0A975FPT4</accession>
<feature type="transmembrane region" description="Helical" evidence="7">
    <location>
        <begin position="108"/>
        <end position="129"/>
    </location>
</feature>
<keyword evidence="4 7" id="KW-1133">Transmembrane helix</keyword>
<dbReference type="Proteomes" id="UP000671914">
    <property type="component" value="Chromosome"/>
</dbReference>
<dbReference type="GO" id="GO:0033281">
    <property type="term" value="C:TAT protein transport complex"/>
    <property type="evidence" value="ECO:0007669"/>
    <property type="project" value="UniProtKB-UniRule"/>
</dbReference>
<gene>
    <name evidence="7 8" type="primary">tatC</name>
    <name evidence="8" type="ORF">G127AT_00340</name>
</gene>
<evidence type="ECO:0000256" key="5">
    <source>
        <dbReference type="ARBA" id="ARBA00023010"/>
    </source>
</evidence>
<comment type="subunit">
    <text evidence="7">The Tat system comprises two distinct complexes: a TatABC complex, containing multiple copies of TatA, TatB and TatC subunits, and a separate TatA complex, containing only TatA subunits. Substrates initially bind to the TatABC complex, which probably triggers association of the separate TatA complex to form the active translocon.</text>
</comment>
<comment type="similarity">
    <text evidence="7">Belongs to the TatC family.</text>
</comment>
<dbReference type="GO" id="GO:0043953">
    <property type="term" value="P:protein transport by the Tat complex"/>
    <property type="evidence" value="ECO:0007669"/>
    <property type="project" value="UniProtKB-UniRule"/>
</dbReference>
<keyword evidence="6 7" id="KW-0472">Membrane</keyword>
<comment type="subcellular location">
    <subcellularLocation>
        <location evidence="7">Cell membrane</location>
        <topology evidence="7">Multi-pass membrane protein</topology>
    </subcellularLocation>
    <subcellularLocation>
        <location evidence="1">Membrane</location>
        <topology evidence="1">Multi-pass membrane protein</topology>
    </subcellularLocation>
</comment>
<dbReference type="Pfam" id="PF00902">
    <property type="entry name" value="TatC"/>
    <property type="match status" value="1"/>
</dbReference>
<evidence type="ECO:0000313" key="9">
    <source>
        <dbReference type="Proteomes" id="UP000671914"/>
    </source>
</evidence>
<reference evidence="8" key="1">
    <citation type="submission" date="2021-03" db="EMBL/GenBank/DDBJ databases">
        <title>Agromyces archimandritus sp. nov., isolated from the cockroach Archimandrita tessellata.</title>
        <authorList>
            <person name="Guzman J."/>
            <person name="Ortuzar M."/>
            <person name="Poehlein A."/>
            <person name="Daniel R."/>
            <person name="Trujillo M."/>
            <person name="Vilcinskas A."/>
        </authorList>
    </citation>
    <scope>NUCLEOTIDE SEQUENCE</scope>
    <source>
        <strain evidence="8">G127AT</strain>
    </source>
</reference>
<evidence type="ECO:0000256" key="2">
    <source>
        <dbReference type="ARBA" id="ARBA00022692"/>
    </source>
</evidence>
<keyword evidence="7" id="KW-0813">Transport</keyword>
<dbReference type="PRINTS" id="PR01840">
    <property type="entry name" value="TATCFAMILY"/>
</dbReference>
<evidence type="ECO:0000256" key="4">
    <source>
        <dbReference type="ARBA" id="ARBA00022989"/>
    </source>
</evidence>
<dbReference type="RefSeq" id="WP_210901652.1">
    <property type="nucleotide sequence ID" value="NZ_CP071696.1"/>
</dbReference>
<dbReference type="GO" id="GO:0009977">
    <property type="term" value="F:proton motive force dependent protein transmembrane transporter activity"/>
    <property type="evidence" value="ECO:0007669"/>
    <property type="project" value="TreeGrafter"/>
</dbReference>
<keyword evidence="2 7" id="KW-0812">Transmembrane</keyword>
<feature type="transmembrane region" description="Helical" evidence="7">
    <location>
        <begin position="74"/>
        <end position="96"/>
    </location>
</feature>
<dbReference type="PANTHER" id="PTHR30371">
    <property type="entry name" value="SEC-INDEPENDENT PROTEIN TRANSLOCASE PROTEIN TATC"/>
    <property type="match status" value="1"/>
</dbReference>
<dbReference type="InterPro" id="IPR002033">
    <property type="entry name" value="TatC"/>
</dbReference>
<dbReference type="GO" id="GO:0065002">
    <property type="term" value="P:intracellular protein transmembrane transport"/>
    <property type="evidence" value="ECO:0007669"/>
    <property type="project" value="TreeGrafter"/>
</dbReference>
<protein>
    <recommendedName>
        <fullName evidence="7">Sec-independent protein translocase protein TatC</fullName>
    </recommendedName>
</protein>
<keyword evidence="3 7" id="KW-0653">Protein transport</keyword>
<name>A0A975FPT4_9MICO</name>
<dbReference type="NCBIfam" id="TIGR00945">
    <property type="entry name" value="tatC"/>
    <property type="match status" value="1"/>
</dbReference>
<dbReference type="KEGG" id="aarc:G127AT_00340"/>
<organism evidence="8 9">
    <name type="scientific">Agromyces archimandritae</name>
    <dbReference type="NCBI Taxonomy" id="2781962"/>
    <lineage>
        <taxon>Bacteria</taxon>
        <taxon>Bacillati</taxon>
        <taxon>Actinomycetota</taxon>
        <taxon>Actinomycetes</taxon>
        <taxon>Micrococcales</taxon>
        <taxon>Microbacteriaceae</taxon>
        <taxon>Agromyces</taxon>
    </lineage>
</organism>
<keyword evidence="9" id="KW-1185">Reference proteome</keyword>
<evidence type="ECO:0000313" key="8">
    <source>
        <dbReference type="EMBL" id="QTX06069.1"/>
    </source>
</evidence>
<feature type="transmembrane region" description="Helical" evidence="7">
    <location>
        <begin position="191"/>
        <end position="210"/>
    </location>
</feature>
<evidence type="ECO:0000256" key="3">
    <source>
        <dbReference type="ARBA" id="ARBA00022927"/>
    </source>
</evidence>
<dbReference type="PANTHER" id="PTHR30371:SF0">
    <property type="entry name" value="SEC-INDEPENDENT PROTEIN TRANSLOCASE PROTEIN TATC, CHLOROPLASTIC-RELATED"/>
    <property type="match status" value="1"/>
</dbReference>
<evidence type="ECO:0000256" key="1">
    <source>
        <dbReference type="ARBA" id="ARBA00004141"/>
    </source>
</evidence>
<dbReference type="AlphaFoldDB" id="A0A975FPT4"/>